<keyword evidence="3 8" id="KW-1133">Transmembrane helix</keyword>
<organism evidence="10">
    <name type="scientific">Branchiostoma floridae</name>
    <name type="common">Florida lancelet</name>
    <name type="synonym">Amphioxus</name>
    <dbReference type="NCBI Taxonomy" id="7739"/>
    <lineage>
        <taxon>Eukaryota</taxon>
        <taxon>Metazoa</taxon>
        <taxon>Chordata</taxon>
        <taxon>Cephalochordata</taxon>
        <taxon>Leptocardii</taxon>
        <taxon>Amphioxiformes</taxon>
        <taxon>Branchiostomatidae</taxon>
        <taxon>Branchiostoma</taxon>
    </lineage>
</organism>
<keyword evidence="5 8" id="KW-0472">Membrane</keyword>
<sequence length="348" mass="38444">MDFFLDNSSNSLPALCKVLLTGNESELDVGNLTDCVRGERFHTSQIVNATLILLFGVTGAVGNTLALYAFIRALRKPKNYLVANLCLSQLLMCLAYSPVTAVSNYLHRWVGGYIGCQVVGFLTGMACMVSILSITAIARQRLGVVRAPLHSLTAFTHSTELKRLALIWLISIVLMLPPLTGWNRFVVDPIQFSATMDYLLTDAPSKAYIIALMVCGFFIPLVDICYCYGCILYKVVKLGRGKLIRKSTKKGVNEISIALGTLMITSLFCVCWFPYMVVVILGMSEAYIPPELAMAASPLAKLSTTINSILFALSLPAFRRHFFPSKKVYRPSATAMKTYDRSKKTWNS</sequence>
<feature type="transmembrane region" description="Helical" evidence="8">
    <location>
        <begin position="111"/>
        <end position="138"/>
    </location>
</feature>
<dbReference type="PANTHER" id="PTHR24240">
    <property type="entry name" value="OPSIN"/>
    <property type="match status" value="1"/>
</dbReference>
<reference evidence="10" key="1">
    <citation type="journal article" date="2018" name="Sci. Rep.">
        <title>The role of transposable elements in functional evolution of amphioxus genome: the case of opsin gene family.</title>
        <authorList>
            <person name="Pantzartzi C.N."/>
            <person name="Pergner J."/>
            <person name="Kozmik Z."/>
        </authorList>
    </citation>
    <scope>NUCLEOTIDE SEQUENCE</scope>
</reference>
<evidence type="ECO:0000256" key="6">
    <source>
        <dbReference type="ARBA" id="ARBA00023170"/>
    </source>
</evidence>
<name>A0A455ZBA8_BRAFL</name>
<feature type="transmembrane region" description="Helical" evidence="8">
    <location>
        <begin position="295"/>
        <end position="318"/>
    </location>
</feature>
<evidence type="ECO:0000256" key="8">
    <source>
        <dbReference type="SAM" id="Phobius"/>
    </source>
</evidence>
<evidence type="ECO:0000313" key="10">
    <source>
        <dbReference type="EMBL" id="DAC74061.1"/>
    </source>
</evidence>
<keyword evidence="4" id="KW-0297">G-protein coupled receptor</keyword>
<evidence type="ECO:0000256" key="7">
    <source>
        <dbReference type="ARBA" id="ARBA00023224"/>
    </source>
</evidence>
<feature type="domain" description="G-protein coupled receptors family 1 profile" evidence="9">
    <location>
        <begin position="62"/>
        <end position="311"/>
    </location>
</feature>
<dbReference type="SUPFAM" id="SSF81321">
    <property type="entry name" value="Family A G protein-coupled receptor-like"/>
    <property type="match status" value="1"/>
</dbReference>
<feature type="transmembrane region" description="Helical" evidence="8">
    <location>
        <begin position="46"/>
        <end position="68"/>
    </location>
</feature>
<dbReference type="Pfam" id="PF00001">
    <property type="entry name" value="7tm_1"/>
    <property type="match status" value="1"/>
</dbReference>
<accession>A0A455ZBA8</accession>
<keyword evidence="2 8" id="KW-0812">Transmembrane</keyword>
<dbReference type="InterPro" id="IPR050125">
    <property type="entry name" value="GPCR_opsins"/>
</dbReference>
<feature type="transmembrane region" description="Helical" evidence="8">
    <location>
        <begin position="165"/>
        <end position="187"/>
    </location>
</feature>
<feature type="transmembrane region" description="Helical" evidence="8">
    <location>
        <begin position="257"/>
        <end position="283"/>
    </location>
</feature>
<evidence type="ECO:0000259" key="9">
    <source>
        <dbReference type="PROSITE" id="PS50262"/>
    </source>
</evidence>
<dbReference type="AlphaFoldDB" id="A0A455ZBA8"/>
<keyword evidence="7" id="KW-0807">Transducer</keyword>
<feature type="transmembrane region" description="Helical" evidence="8">
    <location>
        <begin position="80"/>
        <end position="99"/>
    </location>
</feature>
<feature type="transmembrane region" description="Helical" evidence="8">
    <location>
        <begin position="207"/>
        <end position="236"/>
    </location>
</feature>
<dbReference type="InterPro" id="IPR017452">
    <property type="entry name" value="GPCR_Rhodpsn_7TM"/>
</dbReference>
<evidence type="ECO:0000256" key="1">
    <source>
        <dbReference type="ARBA" id="ARBA00004141"/>
    </source>
</evidence>
<evidence type="ECO:0000256" key="3">
    <source>
        <dbReference type="ARBA" id="ARBA00022989"/>
    </source>
</evidence>
<proteinExistence type="evidence at transcript level"/>
<evidence type="ECO:0000256" key="5">
    <source>
        <dbReference type="ARBA" id="ARBA00023136"/>
    </source>
</evidence>
<dbReference type="PRINTS" id="PR00237">
    <property type="entry name" value="GPCRRHODOPSN"/>
</dbReference>
<dbReference type="Gene3D" id="1.20.1070.10">
    <property type="entry name" value="Rhodopsin 7-helix transmembrane proteins"/>
    <property type="match status" value="1"/>
</dbReference>
<evidence type="ECO:0000256" key="2">
    <source>
        <dbReference type="ARBA" id="ARBA00022692"/>
    </source>
</evidence>
<comment type="subcellular location">
    <subcellularLocation>
        <location evidence="1">Membrane</location>
        <topology evidence="1">Multi-pass membrane protein</topology>
    </subcellularLocation>
</comment>
<dbReference type="InterPro" id="IPR000276">
    <property type="entry name" value="GPCR_Rhodpsn"/>
</dbReference>
<dbReference type="PROSITE" id="PS50262">
    <property type="entry name" value="G_PROTEIN_RECEP_F1_2"/>
    <property type="match status" value="1"/>
</dbReference>
<dbReference type="GO" id="GO:0004930">
    <property type="term" value="F:G protein-coupled receptor activity"/>
    <property type="evidence" value="ECO:0007669"/>
    <property type="project" value="UniProtKB-KW"/>
</dbReference>
<keyword evidence="6" id="KW-0675">Receptor</keyword>
<evidence type="ECO:0000256" key="4">
    <source>
        <dbReference type="ARBA" id="ARBA00023040"/>
    </source>
</evidence>
<protein>
    <submittedName>
        <fullName evidence="10">Amphiop6</fullName>
    </submittedName>
</protein>
<dbReference type="GO" id="GO:0016020">
    <property type="term" value="C:membrane"/>
    <property type="evidence" value="ECO:0007669"/>
    <property type="project" value="UniProtKB-SubCell"/>
</dbReference>
<dbReference type="EMBL" id="BK010264">
    <property type="protein sequence ID" value="DAC74061.1"/>
    <property type="molecule type" value="mRNA"/>
</dbReference>
<gene>
    <name evidence="10" type="primary">op18</name>
</gene>